<reference evidence="2" key="2">
    <citation type="journal article" date="2021" name="PeerJ">
        <title>Extensive microbial diversity within the chicken gut microbiome revealed by metagenomics and culture.</title>
        <authorList>
            <person name="Gilroy R."/>
            <person name="Ravi A."/>
            <person name="Getino M."/>
            <person name="Pursley I."/>
            <person name="Horton D.L."/>
            <person name="Alikhan N.F."/>
            <person name="Baker D."/>
            <person name="Gharbi K."/>
            <person name="Hall N."/>
            <person name="Watson M."/>
            <person name="Adriaenssens E.M."/>
            <person name="Foster-Nyarko E."/>
            <person name="Jarju S."/>
            <person name="Secka A."/>
            <person name="Antonio M."/>
            <person name="Oren A."/>
            <person name="Chaudhuri R.R."/>
            <person name="La Ragione R."/>
            <person name="Hildebrand F."/>
            <person name="Pallen M.J."/>
        </authorList>
    </citation>
    <scope>NUCLEOTIDE SEQUENCE</scope>
    <source>
        <strain evidence="2">CHK199-13235</strain>
    </source>
</reference>
<evidence type="ECO:0000313" key="3">
    <source>
        <dbReference type="Proteomes" id="UP000824002"/>
    </source>
</evidence>
<dbReference type="EMBL" id="DVJP01000059">
    <property type="protein sequence ID" value="HIS76966.1"/>
    <property type="molecule type" value="Genomic_DNA"/>
</dbReference>
<dbReference type="Pfam" id="PF12652">
    <property type="entry name" value="CotJB"/>
    <property type="match status" value="1"/>
</dbReference>
<feature type="domain" description="Protein CotJB" evidence="1">
    <location>
        <begin position="7"/>
        <end position="80"/>
    </location>
</feature>
<sequence>MDSAQMRLLKEIQLTEFTVTEATLYLDTHPDDQEALRYYQSAKQRLDTKTAEYQAKYGKIAAGENGQMRWAWVDEPWPWQMEG</sequence>
<keyword evidence="2" id="KW-0167">Capsid protein</keyword>
<keyword evidence="2" id="KW-0946">Virion</keyword>
<dbReference type="InterPro" id="IPR024207">
    <property type="entry name" value="CotJB_dom"/>
</dbReference>
<dbReference type="Proteomes" id="UP000824002">
    <property type="component" value="Unassembled WGS sequence"/>
</dbReference>
<gene>
    <name evidence="2" type="ORF">IAB51_09185</name>
</gene>
<dbReference type="InterPro" id="IPR016571">
    <property type="entry name" value="Spore_coat_assembly_CotJB"/>
</dbReference>
<dbReference type="AlphaFoldDB" id="A0A9D1FN87"/>
<comment type="caution">
    <text evidence="2">The sequence shown here is derived from an EMBL/GenBank/DDBJ whole genome shotgun (WGS) entry which is preliminary data.</text>
</comment>
<organism evidence="2 3">
    <name type="scientific">Candidatus Merdivicinus excrementipullorum</name>
    <dbReference type="NCBI Taxonomy" id="2840867"/>
    <lineage>
        <taxon>Bacteria</taxon>
        <taxon>Bacillati</taxon>
        <taxon>Bacillota</taxon>
        <taxon>Clostridia</taxon>
        <taxon>Eubacteriales</taxon>
        <taxon>Oscillospiraceae</taxon>
        <taxon>Oscillospiraceae incertae sedis</taxon>
        <taxon>Candidatus Merdivicinus</taxon>
    </lineage>
</organism>
<dbReference type="PIRSF" id="PIRSF010606">
    <property type="entry name" value="Spore_coat_CotJB"/>
    <property type="match status" value="1"/>
</dbReference>
<proteinExistence type="predicted"/>
<name>A0A9D1FN87_9FIRM</name>
<evidence type="ECO:0000259" key="1">
    <source>
        <dbReference type="Pfam" id="PF12652"/>
    </source>
</evidence>
<reference evidence="2" key="1">
    <citation type="submission" date="2020-10" db="EMBL/GenBank/DDBJ databases">
        <authorList>
            <person name="Gilroy R."/>
        </authorList>
    </citation>
    <scope>NUCLEOTIDE SEQUENCE</scope>
    <source>
        <strain evidence="2">CHK199-13235</strain>
    </source>
</reference>
<accession>A0A9D1FN87</accession>
<evidence type="ECO:0000313" key="2">
    <source>
        <dbReference type="EMBL" id="HIS76966.1"/>
    </source>
</evidence>
<protein>
    <submittedName>
        <fullName evidence="2">Spore coat protein CotJB</fullName>
    </submittedName>
</protein>